<dbReference type="EMBL" id="CM002803">
    <property type="protein sequence ID" value="KEI66273.1"/>
    <property type="molecule type" value="Genomic_DNA"/>
</dbReference>
<proteinExistence type="predicted"/>
<keyword evidence="2" id="KW-0808">Transferase</keyword>
<name>A0A073CF33_PLAA1</name>
<dbReference type="Proteomes" id="UP000027395">
    <property type="component" value="Chromosome"/>
</dbReference>
<dbReference type="Pfam" id="PF01841">
    <property type="entry name" value="Transglut_core"/>
    <property type="match status" value="1"/>
</dbReference>
<reference evidence="2 3" key="1">
    <citation type="journal article" date="2014" name="Appl. Environ. Microbiol.">
        <title>Elucidation of insertion elements encoded on plasmids and in vitro construction of shuttle vectors from the toxic cyanobacterium Planktothrix.</title>
        <authorList>
            <person name="Christiansen G."/>
            <person name="Goesmann A."/>
            <person name="Kurmayer R."/>
        </authorList>
    </citation>
    <scope>NUCLEOTIDE SEQUENCE [LARGE SCALE GENOMIC DNA]</scope>
    <source>
        <strain evidence="2 3">NIVA-CYA 126/8</strain>
    </source>
</reference>
<dbReference type="PANTHER" id="PTHR33490:SF6">
    <property type="entry name" value="SLL1049 PROTEIN"/>
    <property type="match status" value="1"/>
</dbReference>
<dbReference type="HOGENOM" id="CLU_035296_0_0_3"/>
<dbReference type="InterPro" id="IPR038765">
    <property type="entry name" value="Papain-like_cys_pep_sf"/>
</dbReference>
<dbReference type="SMART" id="SM00460">
    <property type="entry name" value="TGc"/>
    <property type="match status" value="1"/>
</dbReference>
<dbReference type="Gene3D" id="2.130.10.10">
    <property type="entry name" value="YVTN repeat-like/Quinoprotein amine dehydrogenase"/>
    <property type="match status" value="1"/>
</dbReference>
<dbReference type="PATRIC" id="fig|388467.6.peg.1128"/>
<feature type="domain" description="Transglutaminase-like" evidence="1">
    <location>
        <begin position="454"/>
        <end position="524"/>
    </location>
</feature>
<keyword evidence="2" id="KW-0012">Acyltransferase</keyword>
<gene>
    <name evidence="2" type="ORF">A19Y_1190</name>
</gene>
<evidence type="ECO:0000313" key="3">
    <source>
        <dbReference type="Proteomes" id="UP000027395"/>
    </source>
</evidence>
<dbReference type="eggNOG" id="COG1305">
    <property type="taxonomic scope" value="Bacteria"/>
</dbReference>
<dbReference type="STRING" id="388467.A19Y_1190"/>
<keyword evidence="3" id="KW-1185">Reference proteome</keyword>
<evidence type="ECO:0000259" key="1">
    <source>
        <dbReference type="SMART" id="SM00460"/>
    </source>
</evidence>
<dbReference type="SUPFAM" id="SSF63825">
    <property type="entry name" value="YWTD domain"/>
    <property type="match status" value="1"/>
</dbReference>
<dbReference type="EC" id="2.3.2.13" evidence="2"/>
<dbReference type="PANTHER" id="PTHR33490">
    <property type="entry name" value="BLR5614 PROTEIN-RELATED"/>
    <property type="match status" value="1"/>
</dbReference>
<dbReference type="Gene3D" id="3.10.620.30">
    <property type="match status" value="1"/>
</dbReference>
<protein>
    <submittedName>
        <fullName evidence="2">Protein-glutamine gamma-glutamyltransferase 4</fullName>
        <ecNumber evidence="2">2.3.2.13</ecNumber>
    </submittedName>
</protein>
<dbReference type="SUPFAM" id="SSF54001">
    <property type="entry name" value="Cysteine proteinases"/>
    <property type="match status" value="1"/>
</dbReference>
<organism evidence="2 3">
    <name type="scientific">Planktothrix agardhii (strain NIVA-CYA 126/8)</name>
    <dbReference type="NCBI Taxonomy" id="388467"/>
    <lineage>
        <taxon>Bacteria</taxon>
        <taxon>Bacillati</taxon>
        <taxon>Cyanobacteriota</taxon>
        <taxon>Cyanophyceae</taxon>
        <taxon>Oscillatoriophycideae</taxon>
        <taxon>Oscillatoriales</taxon>
        <taxon>Microcoleaceae</taxon>
        <taxon>Planktothrix</taxon>
    </lineage>
</organism>
<accession>A0A073CF33</accession>
<sequence>MLSPILSLNFDLIRSINILVSSIITISMNLNSLTFGKNSGFKPRTIRPIGVSALYGLTGLGNTLLAIDTSRGFLLQIDPKTDNATVVNPDLTLAFRDVTGLAIWQDNLWFTRGNEVYFCPQVVQGNSIINLEPQLFMLLPDVATGIAVYESTLYFACDRIASILVYSQNTKREITRFSAPGIGLENLTIRNEELWVCDREEQTVYCLEKATGETRFSVLTPFESPTGLTFYTNPETQEEVLYVAYAGSELYIRDNPSSHEQFELAKRDRTFIHPLSFHFNPQENYATSNGYLIEMSYVEELEPLDAVHIENLEWRIALPSNTNRQKVLEVSAIGIPFREEFEDGERVAVFQFNPLTSTERLIFGWKALLEVRSIKYQIHPRQVENLPNIPSDMLQKYLVDDDHLAMDTATVKAAAQTAIRNETNFLRKLLSIRNYVYDQLSYSLTSKIENPDVVLQRGIGSCGEYVGVLLALARLNGIACRTIGRYKCPQFADRRGVPLEPEYNHVWLEFYIPGLGWVPMESNPDDIQEGGPYPLRFFMGLAWYHIEIGKGIRFQRLTSEGVDVDREKVSLGSLAINHVRFTILDELPAV</sequence>
<dbReference type="InterPro" id="IPR015943">
    <property type="entry name" value="WD40/YVTN_repeat-like_dom_sf"/>
</dbReference>
<dbReference type="GO" id="GO:0003810">
    <property type="term" value="F:protein-glutamine gamma-glutamyltransferase activity"/>
    <property type="evidence" value="ECO:0007669"/>
    <property type="project" value="UniProtKB-EC"/>
</dbReference>
<evidence type="ECO:0000313" key="2">
    <source>
        <dbReference type="EMBL" id="KEI66273.1"/>
    </source>
</evidence>
<dbReference type="AlphaFoldDB" id="A0A073CF33"/>
<dbReference type="InterPro" id="IPR002931">
    <property type="entry name" value="Transglutaminase-like"/>
</dbReference>